<dbReference type="Pfam" id="PF10081">
    <property type="entry name" value="Abhydrolase_9"/>
    <property type="match status" value="1"/>
</dbReference>
<evidence type="ECO:0000313" key="2">
    <source>
        <dbReference type="EMBL" id="EUA23583.1"/>
    </source>
</evidence>
<name>X7ZXY2_MYCXE</name>
<dbReference type="InterPro" id="IPR027787">
    <property type="entry name" value="Alpha/beta-hydrolase_catalytic"/>
</dbReference>
<comment type="caution">
    <text evidence="2">The sequence shown here is derived from an EMBL/GenBank/DDBJ whole genome shotgun (WGS) entry which is preliminary data.</text>
</comment>
<reference evidence="2" key="1">
    <citation type="submission" date="2014-01" db="EMBL/GenBank/DDBJ databases">
        <authorList>
            <person name="Brown-Elliot B."/>
            <person name="Wallace R."/>
            <person name="Lenaerts A."/>
            <person name="Ordway D."/>
            <person name="DeGroote M.A."/>
            <person name="Parker T."/>
            <person name="Sizemore C."/>
            <person name="Tallon L.J."/>
            <person name="Sadzewicz L.K."/>
            <person name="Sengamalay N."/>
            <person name="Fraser C.M."/>
            <person name="Hine E."/>
            <person name="Shefchek K.A."/>
            <person name="Das S.P."/>
            <person name="Tettelin H."/>
        </authorList>
    </citation>
    <scope>NUCLEOTIDE SEQUENCE [LARGE SCALE GENOMIC DNA]</scope>
    <source>
        <strain evidence="2">4042</strain>
    </source>
</reference>
<evidence type="ECO:0000259" key="1">
    <source>
        <dbReference type="Pfam" id="PF10081"/>
    </source>
</evidence>
<dbReference type="EMBL" id="JAOB01000069">
    <property type="protein sequence ID" value="EUA23583.1"/>
    <property type="molecule type" value="Genomic_DNA"/>
</dbReference>
<gene>
    <name evidence="2" type="ORF">I553_5264</name>
</gene>
<organism evidence="2">
    <name type="scientific">Mycobacterium xenopi 4042</name>
    <dbReference type="NCBI Taxonomy" id="1299334"/>
    <lineage>
        <taxon>Bacteria</taxon>
        <taxon>Bacillati</taxon>
        <taxon>Actinomycetota</taxon>
        <taxon>Actinomycetes</taxon>
        <taxon>Mycobacteriales</taxon>
        <taxon>Mycobacteriaceae</taxon>
        <taxon>Mycobacterium</taxon>
    </lineage>
</organism>
<proteinExistence type="predicted"/>
<sequence length="40" mass="4420">MRWYPVVTFWQVSADLTNAEGMPAVMATTMATPSSTAGWR</sequence>
<dbReference type="AlphaFoldDB" id="X7ZXY2"/>
<accession>X7ZXY2</accession>
<protein>
    <recommendedName>
        <fullName evidence="1">Alpha/beta-hydrolase catalytic domain-containing protein</fullName>
    </recommendedName>
</protein>
<feature type="domain" description="Alpha/beta-hydrolase catalytic" evidence="1">
    <location>
        <begin position="1"/>
        <end position="29"/>
    </location>
</feature>
<dbReference type="PATRIC" id="fig|1299334.3.peg.7218"/>